<comment type="caution">
    <text evidence="2">The sequence shown here is derived from an EMBL/GenBank/DDBJ whole genome shotgun (WGS) entry which is preliminary data.</text>
</comment>
<dbReference type="Proteomes" id="UP001519460">
    <property type="component" value="Unassembled WGS sequence"/>
</dbReference>
<keyword evidence="3" id="KW-1185">Reference proteome</keyword>
<evidence type="ECO:0000313" key="3">
    <source>
        <dbReference type="Proteomes" id="UP001519460"/>
    </source>
</evidence>
<sequence length="301" mass="33736">LHTYLSDHRRGYVSRVLIGRSRQITHRLTVCGAKLDAVADDICSSDMAATRFHEMVGHLRGMELDEHDNDLEVSFVQQFQSMRQHGGVQKEVSGKRPEGTYALHIRLLRTFRQVVKPGELKGNKLICARRTIKVKRKASSDGLRRALLQAFPHLTGSFFEICFLQNGALCAVNMAHDMRTLKAILGPRAKIFVRPQMAETSCQQYVPVPLPGTSHFGDGRLAASTSDPEGNAEEDIRDFEPARINFRVQRRAQQNLTSRPPRRQAAVAGRLQVREWAGRVTPLNSPSIDLMTGTQDDSAEE</sequence>
<proteinExistence type="predicted"/>
<protein>
    <submittedName>
        <fullName evidence="2">Uncharacterized protein</fullName>
    </submittedName>
</protein>
<reference evidence="2 3" key="1">
    <citation type="journal article" date="2023" name="Sci. Data">
        <title>Genome assembly of the Korean intertidal mud-creeper Batillaria attramentaria.</title>
        <authorList>
            <person name="Patra A.K."/>
            <person name="Ho P.T."/>
            <person name="Jun S."/>
            <person name="Lee S.J."/>
            <person name="Kim Y."/>
            <person name="Won Y.J."/>
        </authorList>
    </citation>
    <scope>NUCLEOTIDE SEQUENCE [LARGE SCALE GENOMIC DNA]</scope>
    <source>
        <strain evidence="2">Wonlab-2016</strain>
    </source>
</reference>
<dbReference type="EMBL" id="JACVVK020000141">
    <property type="protein sequence ID" value="KAK7489173.1"/>
    <property type="molecule type" value="Genomic_DNA"/>
</dbReference>
<accession>A0ABD0KPK2</accession>
<name>A0ABD0KPK2_9CAEN</name>
<dbReference type="AlphaFoldDB" id="A0ABD0KPK2"/>
<evidence type="ECO:0000256" key="1">
    <source>
        <dbReference type="SAM" id="MobiDB-lite"/>
    </source>
</evidence>
<feature type="non-terminal residue" evidence="2">
    <location>
        <position position="301"/>
    </location>
</feature>
<feature type="region of interest" description="Disordered" evidence="1">
    <location>
        <begin position="282"/>
        <end position="301"/>
    </location>
</feature>
<organism evidence="2 3">
    <name type="scientific">Batillaria attramentaria</name>
    <dbReference type="NCBI Taxonomy" id="370345"/>
    <lineage>
        <taxon>Eukaryota</taxon>
        <taxon>Metazoa</taxon>
        <taxon>Spiralia</taxon>
        <taxon>Lophotrochozoa</taxon>
        <taxon>Mollusca</taxon>
        <taxon>Gastropoda</taxon>
        <taxon>Caenogastropoda</taxon>
        <taxon>Sorbeoconcha</taxon>
        <taxon>Cerithioidea</taxon>
        <taxon>Batillariidae</taxon>
        <taxon>Batillaria</taxon>
    </lineage>
</organism>
<evidence type="ECO:0000313" key="2">
    <source>
        <dbReference type="EMBL" id="KAK7489173.1"/>
    </source>
</evidence>
<feature type="non-terminal residue" evidence="2">
    <location>
        <position position="1"/>
    </location>
</feature>
<gene>
    <name evidence="2" type="ORF">BaRGS_00019551</name>
</gene>